<dbReference type="Gene3D" id="1.20.1250.20">
    <property type="entry name" value="MFS general substrate transporter like domains"/>
    <property type="match status" value="1"/>
</dbReference>
<dbReference type="GO" id="GO:0005886">
    <property type="term" value="C:plasma membrane"/>
    <property type="evidence" value="ECO:0007669"/>
    <property type="project" value="UniProtKB-SubCell"/>
</dbReference>
<feature type="transmembrane region" description="Helical" evidence="7">
    <location>
        <begin position="313"/>
        <end position="332"/>
    </location>
</feature>
<evidence type="ECO:0000313" key="8">
    <source>
        <dbReference type="EMBL" id="RML25102.1"/>
    </source>
</evidence>
<evidence type="ECO:0000256" key="3">
    <source>
        <dbReference type="ARBA" id="ARBA00022475"/>
    </source>
</evidence>
<dbReference type="Pfam" id="PF05977">
    <property type="entry name" value="MFS_3"/>
    <property type="match status" value="1"/>
</dbReference>
<evidence type="ECO:0000256" key="7">
    <source>
        <dbReference type="SAM" id="Phobius"/>
    </source>
</evidence>
<feature type="transmembrane region" description="Helical" evidence="7">
    <location>
        <begin position="363"/>
        <end position="387"/>
    </location>
</feature>
<evidence type="ECO:0000313" key="9">
    <source>
        <dbReference type="Proteomes" id="UP000267978"/>
    </source>
</evidence>
<feature type="transmembrane region" description="Helical" evidence="7">
    <location>
        <begin position="425"/>
        <end position="447"/>
    </location>
</feature>
<keyword evidence="2" id="KW-0813">Transport</keyword>
<dbReference type="PANTHER" id="PTHR23513">
    <property type="entry name" value="INTEGRAL MEMBRANE EFFLUX PROTEIN-RELATED"/>
    <property type="match status" value="1"/>
</dbReference>
<dbReference type="AlphaFoldDB" id="A0AB74A453"/>
<keyword evidence="5 7" id="KW-1133">Transmembrane helix</keyword>
<dbReference type="InterPro" id="IPR010290">
    <property type="entry name" value="TM_effector"/>
</dbReference>
<evidence type="ECO:0000256" key="4">
    <source>
        <dbReference type="ARBA" id="ARBA00022692"/>
    </source>
</evidence>
<dbReference type="Proteomes" id="UP000267978">
    <property type="component" value="Unassembled WGS sequence"/>
</dbReference>
<feature type="transmembrane region" description="Helical" evidence="7">
    <location>
        <begin position="132"/>
        <end position="154"/>
    </location>
</feature>
<keyword evidence="4 7" id="KW-0812">Transmembrane</keyword>
<keyword evidence="6 7" id="KW-0472">Membrane</keyword>
<dbReference type="EMBL" id="RBNO01000070">
    <property type="protein sequence ID" value="RML25102.1"/>
    <property type="molecule type" value="Genomic_DNA"/>
</dbReference>
<reference evidence="8 9" key="1">
    <citation type="submission" date="2018-08" db="EMBL/GenBank/DDBJ databases">
        <title>Recombination of ecologically and evolutionarily significant loci maintains genetic cohesion in the Pseudomonas syringae species complex.</title>
        <authorList>
            <person name="Dillon M."/>
            <person name="Thakur S."/>
            <person name="Almeida R.N.D."/>
            <person name="Weir B.S."/>
            <person name="Guttman D.S."/>
        </authorList>
    </citation>
    <scope>NUCLEOTIDE SEQUENCE [LARGE SCALE GENOMIC DNA]</scope>
    <source>
        <strain evidence="8 9">ICMP 3946</strain>
    </source>
</reference>
<proteinExistence type="predicted"/>
<dbReference type="InterPro" id="IPR036259">
    <property type="entry name" value="MFS_trans_sf"/>
</dbReference>
<name>A0AB74A453_PSESX</name>
<protein>
    <submittedName>
        <fullName evidence="8">Membrane protein</fullName>
    </submittedName>
</protein>
<gene>
    <name evidence="8" type="ORF">ALQ98_00147</name>
</gene>
<feature type="transmembrane region" description="Helical" evidence="7">
    <location>
        <begin position="276"/>
        <end position="301"/>
    </location>
</feature>
<dbReference type="CDD" id="cd06173">
    <property type="entry name" value="MFS_MefA_like"/>
    <property type="match status" value="1"/>
</dbReference>
<evidence type="ECO:0000256" key="1">
    <source>
        <dbReference type="ARBA" id="ARBA00004651"/>
    </source>
</evidence>
<keyword evidence="3" id="KW-1003">Cell membrane</keyword>
<organism evidence="8 9">
    <name type="scientific">Pseudomonas syringae pv. lapsa</name>
    <dbReference type="NCBI Taxonomy" id="199201"/>
    <lineage>
        <taxon>Bacteria</taxon>
        <taxon>Pseudomonadati</taxon>
        <taxon>Pseudomonadota</taxon>
        <taxon>Gammaproteobacteria</taxon>
        <taxon>Pseudomonadales</taxon>
        <taxon>Pseudomonadaceae</taxon>
        <taxon>Pseudomonas</taxon>
        <taxon>Pseudomonas syringae</taxon>
    </lineage>
</organism>
<comment type="subcellular location">
    <subcellularLocation>
        <location evidence="1">Cell membrane</location>
        <topology evidence="1">Multi-pass membrane protein</topology>
    </subcellularLocation>
</comment>
<feature type="transmembrane region" description="Helical" evidence="7">
    <location>
        <begin position="100"/>
        <end position="120"/>
    </location>
</feature>
<evidence type="ECO:0000256" key="6">
    <source>
        <dbReference type="ARBA" id="ARBA00023136"/>
    </source>
</evidence>
<feature type="transmembrane region" description="Helical" evidence="7">
    <location>
        <begin position="339"/>
        <end position="357"/>
    </location>
</feature>
<dbReference type="SUPFAM" id="SSF103473">
    <property type="entry name" value="MFS general substrate transporter"/>
    <property type="match status" value="1"/>
</dbReference>
<evidence type="ECO:0000256" key="5">
    <source>
        <dbReference type="ARBA" id="ARBA00022989"/>
    </source>
</evidence>
<feature type="transmembrane region" description="Helical" evidence="7">
    <location>
        <begin position="226"/>
        <end position="246"/>
    </location>
</feature>
<accession>A0AB74A453</accession>
<dbReference type="PANTHER" id="PTHR23513:SF9">
    <property type="entry name" value="ENTEROBACTIN EXPORTER ENTS"/>
    <property type="match status" value="1"/>
</dbReference>
<feature type="transmembrane region" description="Helical" evidence="7">
    <location>
        <begin position="72"/>
        <end position="94"/>
    </location>
</feature>
<evidence type="ECO:0000256" key="2">
    <source>
        <dbReference type="ARBA" id="ARBA00022448"/>
    </source>
</evidence>
<sequence length="476" mass="50845">MHSHWSVRNESSFMPVNCETVRIFISFLSIRWGINQKPESVAAMGSFFLSSESSAPSAPVKLSSQPGFVSFILSRLMAVFAMQIQAVVVAWQVYDMTREPMALAYVGLAQFIPMLLLLMPAGDLIDRYNRKVILMLSWGVQAICGVILLVFSALKLQDLRLIYGALMLYGCARAFTGPALQSLLPQIVPRDQLASAIATNSVIMRCSTVGGPLIGGYLYWLGGAELTYSVCVAAFIAGILFLAPVATPFAGKPVELGSSAWGRFTAGIAFIRSRPIILGTISLDLFAVLLGGVVALLPIYAHEVLHLGPQGLGMLRASMSLGELGVGIYLSMRPLQRNVGMTMFLAVGLFGVANLVFALSTLFWLSCLALLIAGAADMVSVFIRSALVQFSTPDNMRGRVNAVNMLFIGSSNELGEFRAGTSASLVGAIPAAIMGGVCTLGVVGAWMTGFKSLRQVDRFADASPPDVLNAQPVKQA</sequence>
<comment type="caution">
    <text evidence="8">The sequence shown here is derived from an EMBL/GenBank/DDBJ whole genome shotgun (WGS) entry which is preliminary data.</text>
</comment>